<proteinExistence type="predicted"/>
<comment type="caution">
    <text evidence="4">The sequence shown here is derived from an EMBL/GenBank/DDBJ whole genome shotgun (WGS) entry which is preliminary data.</text>
</comment>
<dbReference type="FunFam" id="3.10.100.10:FF:000142">
    <property type="entry name" value="C-type LECtin"/>
    <property type="match status" value="1"/>
</dbReference>
<evidence type="ECO:0008006" key="6">
    <source>
        <dbReference type="Google" id="ProtNLM"/>
    </source>
</evidence>
<dbReference type="SMART" id="SM00034">
    <property type="entry name" value="CLECT"/>
    <property type="match status" value="1"/>
</dbReference>
<dbReference type="PROSITE" id="PS50234">
    <property type="entry name" value="VWFA"/>
    <property type="match status" value="1"/>
</dbReference>
<evidence type="ECO:0000259" key="2">
    <source>
        <dbReference type="PROSITE" id="PS50041"/>
    </source>
</evidence>
<feature type="signal peptide" evidence="1">
    <location>
        <begin position="1"/>
        <end position="16"/>
    </location>
</feature>
<dbReference type="InterPro" id="IPR016186">
    <property type="entry name" value="C-type_lectin-like/link_sf"/>
</dbReference>
<dbReference type="SUPFAM" id="SSF56436">
    <property type="entry name" value="C-type lectin-like"/>
    <property type="match status" value="1"/>
</dbReference>
<feature type="domain" description="C-type lectin" evidence="2">
    <location>
        <begin position="242"/>
        <end position="371"/>
    </location>
</feature>
<dbReference type="Pfam" id="PF00059">
    <property type="entry name" value="Lectin_C"/>
    <property type="match status" value="1"/>
</dbReference>
<feature type="chain" id="PRO_5040276907" description="VWFA domain-containing protein" evidence="1">
    <location>
        <begin position="17"/>
        <end position="382"/>
    </location>
</feature>
<dbReference type="PROSITE" id="PS50041">
    <property type="entry name" value="C_TYPE_LECTIN_2"/>
    <property type="match status" value="1"/>
</dbReference>
<dbReference type="OrthoDB" id="5787264at2759"/>
<keyword evidence="1" id="KW-0732">Signal</keyword>
<dbReference type="InterPro" id="IPR002035">
    <property type="entry name" value="VWF_A"/>
</dbReference>
<feature type="domain" description="VWFA" evidence="3">
    <location>
        <begin position="32"/>
        <end position="217"/>
    </location>
</feature>
<dbReference type="Gene3D" id="3.10.100.10">
    <property type="entry name" value="Mannose-Binding Protein A, subunit A"/>
    <property type="match status" value="1"/>
</dbReference>
<dbReference type="AlphaFoldDB" id="A0A9P1N737"/>
<dbReference type="SUPFAM" id="SSF53300">
    <property type="entry name" value="vWA-like"/>
    <property type="match status" value="1"/>
</dbReference>
<protein>
    <recommendedName>
        <fullName evidence="6">VWFA domain-containing protein</fullName>
    </recommendedName>
</protein>
<evidence type="ECO:0000259" key="3">
    <source>
        <dbReference type="PROSITE" id="PS50234"/>
    </source>
</evidence>
<keyword evidence="5" id="KW-1185">Reference proteome</keyword>
<dbReference type="InterPro" id="IPR036465">
    <property type="entry name" value="vWFA_dom_sf"/>
</dbReference>
<dbReference type="PANTHER" id="PTHR31024">
    <property type="entry name" value="C-TYPE LECTIN"/>
    <property type="match status" value="1"/>
</dbReference>
<reference evidence="4" key="1">
    <citation type="submission" date="2022-11" db="EMBL/GenBank/DDBJ databases">
        <authorList>
            <person name="Kikuchi T."/>
        </authorList>
    </citation>
    <scope>NUCLEOTIDE SEQUENCE</scope>
    <source>
        <strain evidence="4">PS1010</strain>
    </source>
</reference>
<evidence type="ECO:0000313" key="5">
    <source>
        <dbReference type="Proteomes" id="UP001152747"/>
    </source>
</evidence>
<dbReference type="InterPro" id="IPR001304">
    <property type="entry name" value="C-type_lectin-like"/>
</dbReference>
<name>A0A9P1N737_9PELO</name>
<dbReference type="Proteomes" id="UP001152747">
    <property type="component" value="Unassembled WGS sequence"/>
</dbReference>
<dbReference type="Gene3D" id="3.40.50.410">
    <property type="entry name" value="von Willebrand factor, type A domain"/>
    <property type="match status" value="1"/>
</dbReference>
<dbReference type="InterPro" id="IPR016187">
    <property type="entry name" value="CTDL_fold"/>
</dbReference>
<evidence type="ECO:0000313" key="4">
    <source>
        <dbReference type="EMBL" id="CAI5453578.1"/>
    </source>
</evidence>
<evidence type="ECO:0000256" key="1">
    <source>
        <dbReference type="SAM" id="SignalP"/>
    </source>
</evidence>
<dbReference type="EMBL" id="CANHGI010000005">
    <property type="protein sequence ID" value="CAI5453578.1"/>
    <property type="molecule type" value="Genomic_DNA"/>
</dbReference>
<dbReference type="PANTHER" id="PTHR31024:SF3">
    <property type="entry name" value="C-TYPE LECTIN-RELATED"/>
    <property type="match status" value="1"/>
</dbReference>
<dbReference type="Pfam" id="PF00092">
    <property type="entry name" value="VWA"/>
    <property type="match status" value="1"/>
</dbReference>
<accession>A0A9P1N737</accession>
<dbReference type="SMART" id="SM00327">
    <property type="entry name" value="VWA"/>
    <property type="match status" value="1"/>
</dbReference>
<gene>
    <name evidence="4" type="ORF">CAMP_LOCUS16215</name>
</gene>
<dbReference type="CDD" id="cd00037">
    <property type="entry name" value="CLECT"/>
    <property type="match status" value="1"/>
</dbReference>
<organism evidence="4 5">
    <name type="scientific">Caenorhabditis angaria</name>
    <dbReference type="NCBI Taxonomy" id="860376"/>
    <lineage>
        <taxon>Eukaryota</taxon>
        <taxon>Metazoa</taxon>
        <taxon>Ecdysozoa</taxon>
        <taxon>Nematoda</taxon>
        <taxon>Chromadorea</taxon>
        <taxon>Rhabditida</taxon>
        <taxon>Rhabditina</taxon>
        <taxon>Rhabditomorpha</taxon>
        <taxon>Rhabditoidea</taxon>
        <taxon>Rhabditidae</taxon>
        <taxon>Peloderinae</taxon>
        <taxon>Caenorhabditis</taxon>
    </lineage>
</organism>
<sequence>MNVLLLIALLPALISAYKDRECGADLSNLWLDVVVVVDNSAGMTQDGLSQVIGDVSTVLTNGTRIGTQYADPRSTRVGIVTYNSDGTIAANLDAFNSTDGLIGGMYDAIGIVSTQKLSYLETGLSQAETVLNQGRRGVRKNYKQVVIVYASAYQGTGAQDPVPAADRLKESDVAIITVAFEQEGNTDLLEPLSQIASPGFNFTSKDVDLVGEIEGALLQTNCFCPDLWFQYSADYNDLAAQRFGVCVKSAGLQASWTSAKFACQHFASNAFLVSEFSQQKHDFVFQLIKNDKTMTSPFMYHIGLSRINGVWSWQQPGGQTLPVQNYTNWNPGYPTDVSADSAALNSPTGDDLVVGWQNINPYTVAKNYVCESRACDTDNYCP</sequence>
<dbReference type="GO" id="GO:0045087">
    <property type="term" value="P:innate immune response"/>
    <property type="evidence" value="ECO:0007669"/>
    <property type="project" value="TreeGrafter"/>
</dbReference>